<dbReference type="NCBIfam" id="TIGR00756">
    <property type="entry name" value="PPR"/>
    <property type="match status" value="4"/>
</dbReference>
<dbReference type="Pfam" id="PF01535">
    <property type="entry name" value="PPR"/>
    <property type="match status" value="2"/>
</dbReference>
<gene>
    <name evidence="3" type="ORF">SELMODRAFT_24454</name>
</gene>
<dbReference type="FunFam" id="1.25.40.10:FF:000381">
    <property type="entry name" value="Pentatricopeptide repeat-containing protein"/>
    <property type="match status" value="2"/>
</dbReference>
<protein>
    <recommendedName>
        <fullName evidence="5">Pentacotripeptide-repeat region of PRORP domain-containing protein</fullName>
    </recommendedName>
</protein>
<dbReference type="SUPFAM" id="SSF48452">
    <property type="entry name" value="TPR-like"/>
    <property type="match status" value="1"/>
</dbReference>
<dbReference type="OMA" id="YHANSLI"/>
<dbReference type="AlphaFoldDB" id="D8R2T2"/>
<evidence type="ECO:0000313" key="3">
    <source>
        <dbReference type="EMBL" id="EFJ33781.1"/>
    </source>
</evidence>
<feature type="repeat" description="PPR" evidence="2">
    <location>
        <begin position="138"/>
        <end position="172"/>
    </location>
</feature>
<dbReference type="KEGG" id="smo:SELMODRAFT_24454"/>
<evidence type="ECO:0000313" key="4">
    <source>
        <dbReference type="Proteomes" id="UP000001514"/>
    </source>
</evidence>
<dbReference type="InterPro" id="IPR002885">
    <property type="entry name" value="PPR_rpt"/>
</dbReference>
<dbReference type="GO" id="GO:0009451">
    <property type="term" value="P:RNA modification"/>
    <property type="evidence" value="ECO:0007669"/>
    <property type="project" value="InterPro"/>
</dbReference>
<keyword evidence="4" id="KW-1185">Reference proteome</keyword>
<feature type="non-terminal residue" evidence="3">
    <location>
        <position position="286"/>
    </location>
</feature>
<dbReference type="InterPro" id="IPR046960">
    <property type="entry name" value="PPR_At4g14850-like_plant"/>
</dbReference>
<dbReference type="eggNOG" id="KOG4197">
    <property type="taxonomic scope" value="Eukaryota"/>
</dbReference>
<sequence>HEQAVNSGLANNPVVQKALVSMYSKCKALEKAKEIFEKSSKRELGVWNAMIVGYAQNGHHLEALKLYKRMELEPNGVTISSILGACSNVGELEEGRKIYARGKHLKDLVVDTAAVNMFGKCGDLETARQIFDGMELKNEVTWNSMMAVYVYQGRSRDALHLFEKMKSTGIKPSSSTYATVVHACSDLSDVTKGTTIHSEIVKASIRQTVILQTALVTLYVRLGMLDFARGLFDKMEEKNVVVYNVMISALSQRGLGKEALELYKKMVHKGIRPEAATFCSALGACS</sequence>
<evidence type="ECO:0000256" key="1">
    <source>
        <dbReference type="ARBA" id="ARBA00022737"/>
    </source>
</evidence>
<feature type="non-terminal residue" evidence="3">
    <location>
        <position position="1"/>
    </location>
</feature>
<evidence type="ECO:0000256" key="2">
    <source>
        <dbReference type="PROSITE-ProRule" id="PRU00708"/>
    </source>
</evidence>
<dbReference type="InParanoid" id="D8R2T2"/>
<keyword evidence="1" id="KW-0677">Repeat</keyword>
<dbReference type="Gramene" id="EFJ33781">
    <property type="protein sequence ID" value="EFJ33781"/>
    <property type="gene ID" value="SELMODRAFT_24454"/>
</dbReference>
<name>D8R2T2_SELML</name>
<dbReference type="PROSITE" id="PS51375">
    <property type="entry name" value="PPR"/>
    <property type="match status" value="3"/>
</dbReference>
<dbReference type="EMBL" id="GL377570">
    <property type="protein sequence ID" value="EFJ33781.1"/>
    <property type="molecule type" value="Genomic_DNA"/>
</dbReference>
<dbReference type="Proteomes" id="UP000001514">
    <property type="component" value="Unassembled WGS sequence"/>
</dbReference>
<evidence type="ECO:0008006" key="5">
    <source>
        <dbReference type="Google" id="ProtNLM"/>
    </source>
</evidence>
<dbReference type="PANTHER" id="PTHR24015:SF548">
    <property type="entry name" value="OS08G0340900 PROTEIN"/>
    <property type="match status" value="1"/>
</dbReference>
<feature type="repeat" description="PPR" evidence="2">
    <location>
        <begin position="43"/>
        <end position="73"/>
    </location>
</feature>
<dbReference type="InterPro" id="IPR011990">
    <property type="entry name" value="TPR-like_helical_dom_sf"/>
</dbReference>
<accession>D8R2T2</accession>
<dbReference type="PANTHER" id="PTHR24015">
    <property type="entry name" value="OS07G0578800 PROTEIN-RELATED"/>
    <property type="match status" value="1"/>
</dbReference>
<dbReference type="GO" id="GO:0003723">
    <property type="term" value="F:RNA binding"/>
    <property type="evidence" value="ECO:0007669"/>
    <property type="project" value="InterPro"/>
</dbReference>
<organism evidence="4">
    <name type="scientific">Selaginella moellendorffii</name>
    <name type="common">Spikemoss</name>
    <dbReference type="NCBI Taxonomy" id="88036"/>
    <lineage>
        <taxon>Eukaryota</taxon>
        <taxon>Viridiplantae</taxon>
        <taxon>Streptophyta</taxon>
        <taxon>Embryophyta</taxon>
        <taxon>Tracheophyta</taxon>
        <taxon>Lycopodiopsida</taxon>
        <taxon>Selaginellales</taxon>
        <taxon>Selaginellaceae</taxon>
        <taxon>Selaginella</taxon>
    </lineage>
</organism>
<dbReference type="Gene3D" id="1.25.40.10">
    <property type="entry name" value="Tetratricopeptide repeat domain"/>
    <property type="match status" value="3"/>
</dbReference>
<proteinExistence type="predicted"/>
<dbReference type="HOGENOM" id="CLU_002706_0_3_1"/>
<feature type="repeat" description="PPR" evidence="2">
    <location>
        <begin position="239"/>
        <end position="273"/>
    </location>
</feature>
<dbReference type="Pfam" id="PF13041">
    <property type="entry name" value="PPR_2"/>
    <property type="match status" value="3"/>
</dbReference>
<reference evidence="3 4" key="1">
    <citation type="journal article" date="2011" name="Science">
        <title>The Selaginella genome identifies genetic changes associated with the evolution of vascular plants.</title>
        <authorList>
            <person name="Banks J.A."/>
            <person name="Nishiyama T."/>
            <person name="Hasebe M."/>
            <person name="Bowman J.L."/>
            <person name="Gribskov M."/>
            <person name="dePamphilis C."/>
            <person name="Albert V.A."/>
            <person name="Aono N."/>
            <person name="Aoyama T."/>
            <person name="Ambrose B.A."/>
            <person name="Ashton N.W."/>
            <person name="Axtell M.J."/>
            <person name="Barker E."/>
            <person name="Barker M.S."/>
            <person name="Bennetzen J.L."/>
            <person name="Bonawitz N.D."/>
            <person name="Chapple C."/>
            <person name="Cheng C."/>
            <person name="Correa L.G."/>
            <person name="Dacre M."/>
            <person name="DeBarry J."/>
            <person name="Dreyer I."/>
            <person name="Elias M."/>
            <person name="Engstrom E.M."/>
            <person name="Estelle M."/>
            <person name="Feng L."/>
            <person name="Finet C."/>
            <person name="Floyd S.K."/>
            <person name="Frommer W.B."/>
            <person name="Fujita T."/>
            <person name="Gramzow L."/>
            <person name="Gutensohn M."/>
            <person name="Harholt J."/>
            <person name="Hattori M."/>
            <person name="Heyl A."/>
            <person name="Hirai T."/>
            <person name="Hiwatashi Y."/>
            <person name="Ishikawa M."/>
            <person name="Iwata M."/>
            <person name="Karol K.G."/>
            <person name="Koehler B."/>
            <person name="Kolukisaoglu U."/>
            <person name="Kubo M."/>
            <person name="Kurata T."/>
            <person name="Lalonde S."/>
            <person name="Li K."/>
            <person name="Li Y."/>
            <person name="Litt A."/>
            <person name="Lyons E."/>
            <person name="Manning G."/>
            <person name="Maruyama T."/>
            <person name="Michael T.P."/>
            <person name="Mikami K."/>
            <person name="Miyazaki S."/>
            <person name="Morinaga S."/>
            <person name="Murata T."/>
            <person name="Mueller-Roeber B."/>
            <person name="Nelson D.R."/>
            <person name="Obara M."/>
            <person name="Oguri Y."/>
            <person name="Olmstead R.G."/>
            <person name="Onodera N."/>
            <person name="Petersen B.L."/>
            <person name="Pils B."/>
            <person name="Prigge M."/>
            <person name="Rensing S.A."/>
            <person name="Riano-Pachon D.M."/>
            <person name="Roberts A.W."/>
            <person name="Sato Y."/>
            <person name="Scheller H.V."/>
            <person name="Schulz B."/>
            <person name="Schulz C."/>
            <person name="Shakirov E.V."/>
            <person name="Shibagaki N."/>
            <person name="Shinohara N."/>
            <person name="Shippen D.E."/>
            <person name="Soerensen I."/>
            <person name="Sotooka R."/>
            <person name="Sugimoto N."/>
            <person name="Sugita M."/>
            <person name="Sumikawa N."/>
            <person name="Tanurdzic M."/>
            <person name="Theissen G."/>
            <person name="Ulvskov P."/>
            <person name="Wakazuki S."/>
            <person name="Weng J.K."/>
            <person name="Willats W.W."/>
            <person name="Wipf D."/>
            <person name="Wolf P.G."/>
            <person name="Yang L."/>
            <person name="Zimmer A.D."/>
            <person name="Zhu Q."/>
            <person name="Mitros T."/>
            <person name="Hellsten U."/>
            <person name="Loque D."/>
            <person name="Otillar R."/>
            <person name="Salamov A."/>
            <person name="Schmutz J."/>
            <person name="Shapiro H."/>
            <person name="Lindquist E."/>
            <person name="Lucas S."/>
            <person name="Rokhsar D."/>
            <person name="Grigoriev I.V."/>
        </authorList>
    </citation>
    <scope>NUCLEOTIDE SEQUENCE [LARGE SCALE GENOMIC DNA]</scope>
</reference>